<feature type="compositionally biased region" description="Basic and acidic residues" evidence="1">
    <location>
        <begin position="79"/>
        <end position="109"/>
    </location>
</feature>
<keyword evidence="3" id="KW-1185">Reference proteome</keyword>
<gene>
    <name evidence="2" type="ORF">SLS63_012752</name>
</gene>
<dbReference type="Proteomes" id="UP001430848">
    <property type="component" value="Unassembled WGS sequence"/>
</dbReference>
<dbReference type="EMBL" id="JAKNSF020000149">
    <property type="protein sequence ID" value="KAK7711050.1"/>
    <property type="molecule type" value="Genomic_DNA"/>
</dbReference>
<sequence>MFKFIESQNSPYVRSLVSWVEFHTEKDMLIDLDLQSAKEWRITCYKCYGFGQKGNECMYNTTKTRLICGIPSCGRQHHSRDCFKDKNLRDSDRSADKSQAPDESTDKAEAPGYDLPGRLIFHHPPDPK</sequence>
<evidence type="ECO:0000313" key="2">
    <source>
        <dbReference type="EMBL" id="KAK7711050.1"/>
    </source>
</evidence>
<reference evidence="2 3" key="1">
    <citation type="submission" date="2024-02" db="EMBL/GenBank/DDBJ databases">
        <title>De novo assembly and annotation of 12 fungi associated with fruit tree decline syndrome in Ontario, Canada.</title>
        <authorList>
            <person name="Sulman M."/>
            <person name="Ellouze W."/>
            <person name="Ilyukhin E."/>
        </authorList>
    </citation>
    <scope>NUCLEOTIDE SEQUENCE [LARGE SCALE GENOMIC DNA]</scope>
    <source>
        <strain evidence="2 3">M169</strain>
    </source>
</reference>
<evidence type="ECO:0000256" key="1">
    <source>
        <dbReference type="SAM" id="MobiDB-lite"/>
    </source>
</evidence>
<evidence type="ECO:0008006" key="4">
    <source>
        <dbReference type="Google" id="ProtNLM"/>
    </source>
</evidence>
<feature type="region of interest" description="Disordered" evidence="1">
    <location>
        <begin position="74"/>
        <end position="128"/>
    </location>
</feature>
<proteinExistence type="predicted"/>
<comment type="caution">
    <text evidence="2">The sequence shown here is derived from an EMBL/GenBank/DDBJ whole genome shotgun (WGS) entry which is preliminary data.</text>
</comment>
<accession>A0ABR1NQC0</accession>
<protein>
    <recommendedName>
        <fullName evidence="4">CCHC-type domain-containing protein</fullName>
    </recommendedName>
</protein>
<name>A0ABR1NQC0_DIAER</name>
<evidence type="ECO:0000313" key="3">
    <source>
        <dbReference type="Proteomes" id="UP001430848"/>
    </source>
</evidence>
<organism evidence="2 3">
    <name type="scientific">Diaporthe eres</name>
    <name type="common">Phomopsis oblonga</name>
    <dbReference type="NCBI Taxonomy" id="83184"/>
    <lineage>
        <taxon>Eukaryota</taxon>
        <taxon>Fungi</taxon>
        <taxon>Dikarya</taxon>
        <taxon>Ascomycota</taxon>
        <taxon>Pezizomycotina</taxon>
        <taxon>Sordariomycetes</taxon>
        <taxon>Sordariomycetidae</taxon>
        <taxon>Diaporthales</taxon>
        <taxon>Diaporthaceae</taxon>
        <taxon>Diaporthe</taxon>
        <taxon>Diaporthe eres species complex</taxon>
    </lineage>
</organism>